<sequence>MIPFRFEISFFYKSNSVTFIFLTIQTRFERMPRNGWIDLIGYYMKNLEVKPEEDGERHIITTCLTDTCTLIDTSVYINPRDKCLSKNKEISEKEIGKVVINSESHKSSTAYIMQDAQVCYEEDTRKEKPRSAWKKNIEIEISKLILCKDLVEKTRKQSKLFTSETKSLRKIMRKLNLNVKSVTDLSEALVKKNESLDVYEKKITDHESRKQFRKENWMFELFRVGSIHVVSRDENLEFILQCGIKTIKSKRCARSERTGSTQYALNKEYGNVKIDISVGPEKIMNKKIDKEILPGDGLSPVLFVLCMDPLSRKLYEKYTRDTMHNDADSHTSKHLLFIDFIKLLATDNSILSTITDEAKEFIEVIGLEINKEKSAILDTCCDDTATLYEGEDVYKYLGLIGDSKSSLTRSSFDEVQSKLIARVERLCHTRLNAKKLFGAINQHTISLINCHIGVLRLESTDFSKLDDAVRAVLVKNKIHLHPGCKEHLYFPRTEIGRGLHSVELRSEHMLLQLLDCMEKSKEISTRRAAILKVENNNKTHFAPIKSLLKVKFRSGEELYKSRKNELVSVSDSSRWLKKGNIRPLETRIKVEAKIRNKKPDICIFWIDNPLCDDLGHLKFPGTNRHRYNPLFKKKVKTISFYRRRGLEASLSVIIRAEMHEEPTLALKQANIFKSVLNILKEKTLFLLFQKRNKH</sequence>
<dbReference type="Proteomes" id="UP000292282">
    <property type="component" value="Unassembled WGS sequence"/>
</dbReference>
<dbReference type="OrthoDB" id="2194416at2759"/>
<keyword evidence="2" id="KW-0808">Transferase</keyword>
<name>A0A4Q9LWR2_9MICR</name>
<feature type="domain" description="Reverse transcriptase" evidence="1">
    <location>
        <begin position="295"/>
        <end position="399"/>
    </location>
</feature>
<keyword evidence="3" id="KW-1185">Reference proteome</keyword>
<keyword evidence="2" id="KW-0548">Nucleotidyltransferase</keyword>
<organism evidence="2 3">
    <name type="scientific">Hamiltosporidium tvaerminnensis</name>
    <dbReference type="NCBI Taxonomy" id="1176355"/>
    <lineage>
        <taxon>Eukaryota</taxon>
        <taxon>Fungi</taxon>
        <taxon>Fungi incertae sedis</taxon>
        <taxon>Microsporidia</taxon>
        <taxon>Dubosqiidae</taxon>
        <taxon>Hamiltosporidium</taxon>
    </lineage>
</organism>
<comment type="caution">
    <text evidence="2">The sequence shown here is derived from an EMBL/GenBank/DDBJ whole genome shotgun (WGS) entry which is preliminary data.</text>
</comment>
<evidence type="ECO:0000313" key="2">
    <source>
        <dbReference type="EMBL" id="TBU13188.1"/>
    </source>
</evidence>
<dbReference type="PANTHER" id="PTHR35450">
    <property type="entry name" value="REVERSE TRANSCRIPTASE DOMAIN-CONTAINING PROTEIN"/>
    <property type="match status" value="1"/>
</dbReference>
<protein>
    <submittedName>
        <fullName evidence="2">Reverse transcriptase</fullName>
    </submittedName>
</protein>
<accession>A0A4Q9LWR2</accession>
<dbReference type="InterPro" id="IPR000477">
    <property type="entry name" value="RT_dom"/>
</dbReference>
<dbReference type="Pfam" id="PF00078">
    <property type="entry name" value="RVT_1"/>
    <property type="match status" value="1"/>
</dbReference>
<dbReference type="VEuPathDB" id="MicrosporidiaDB:CWI38_0507p0020"/>
<evidence type="ECO:0000313" key="3">
    <source>
        <dbReference type="Proteomes" id="UP000292282"/>
    </source>
</evidence>
<proteinExistence type="predicted"/>
<dbReference type="GO" id="GO:0003964">
    <property type="term" value="F:RNA-directed DNA polymerase activity"/>
    <property type="evidence" value="ECO:0007669"/>
    <property type="project" value="UniProtKB-KW"/>
</dbReference>
<keyword evidence="2" id="KW-0695">RNA-directed DNA polymerase</keyword>
<dbReference type="AlphaFoldDB" id="A0A4Q9LWR2"/>
<dbReference type="EMBL" id="PITK01000507">
    <property type="protein sequence ID" value="TBU13188.1"/>
    <property type="molecule type" value="Genomic_DNA"/>
</dbReference>
<gene>
    <name evidence="2" type="ORF">CWI38_0507p0020</name>
</gene>
<dbReference type="PANTHER" id="PTHR35450:SF2">
    <property type="entry name" value="REVERSE TRANSCRIPTASE DOMAIN-CONTAINING PROTEIN"/>
    <property type="match status" value="1"/>
</dbReference>
<reference evidence="2 3" key="1">
    <citation type="submission" date="2017-12" db="EMBL/GenBank/DDBJ databases">
        <authorList>
            <person name="Pombert J.-F."/>
            <person name="Haag K.L."/>
            <person name="Ebert D."/>
        </authorList>
    </citation>
    <scope>NUCLEOTIDE SEQUENCE [LARGE SCALE GENOMIC DNA]</scope>
    <source>
        <strain evidence="2">IL-G-3</strain>
    </source>
</reference>
<evidence type="ECO:0000259" key="1">
    <source>
        <dbReference type="Pfam" id="PF00078"/>
    </source>
</evidence>